<accession>A0A2K1E4A9</accession>
<organism evidence="1 2">
    <name type="scientific">Hanstruepera neustonica</name>
    <dbReference type="NCBI Taxonomy" id="1445657"/>
    <lineage>
        <taxon>Bacteria</taxon>
        <taxon>Pseudomonadati</taxon>
        <taxon>Bacteroidota</taxon>
        <taxon>Flavobacteriia</taxon>
        <taxon>Flavobacteriales</taxon>
        <taxon>Flavobacteriaceae</taxon>
        <taxon>Hanstruepera</taxon>
    </lineage>
</organism>
<dbReference type="OrthoDB" id="1411114at2"/>
<dbReference type="AlphaFoldDB" id="A0A2K1E4A9"/>
<protein>
    <submittedName>
        <fullName evidence="1">Uncharacterized protein</fullName>
    </submittedName>
</protein>
<evidence type="ECO:0000313" key="1">
    <source>
        <dbReference type="EMBL" id="PNQ75115.1"/>
    </source>
</evidence>
<dbReference type="RefSeq" id="WP_103050965.1">
    <property type="nucleotide sequence ID" value="NZ_POWF01000001.1"/>
</dbReference>
<proteinExistence type="predicted"/>
<reference evidence="1 2" key="1">
    <citation type="submission" date="2018-01" db="EMBL/GenBank/DDBJ databases">
        <title>The draft genome of Hanstruepera neustonica JCM19743.</title>
        <authorList>
            <person name="He R.-H."/>
            <person name="Du Z.-J."/>
        </authorList>
    </citation>
    <scope>NUCLEOTIDE SEQUENCE [LARGE SCALE GENOMIC DNA]</scope>
    <source>
        <strain evidence="1 2">JCM19743</strain>
    </source>
</reference>
<dbReference type="EMBL" id="POWF01000001">
    <property type="protein sequence ID" value="PNQ75115.1"/>
    <property type="molecule type" value="Genomic_DNA"/>
</dbReference>
<sequence length="295" mass="33742">MKKLFLVIGFIVISISGFTQNTYTINNESLELKTEVDGNLDLLWNIFDGKYRYFIRTKDGNIQELVNTKSEETNRYQEEYKTVLNNLTQDYGLNADKVNLTLFSLKEYLNTYNATSDLNYNYEGRAKIQSRLGAFGGLTNHPFAQNPSNQSGPFFGLEFEIFEENNLSRHALFFHLRHALEHDDFEYSSTQLAIGYRFRVINKETFNFYGNLKIVTYGHAEGTVYYPDVTNPGALISEDISSTGVQVPFILGIGADIKITKNSFITLAYHDIYAVFIDNSDNFPIDFAIGYKINL</sequence>
<comment type="caution">
    <text evidence="1">The sequence shown here is derived from an EMBL/GenBank/DDBJ whole genome shotgun (WGS) entry which is preliminary data.</text>
</comment>
<keyword evidence="2" id="KW-1185">Reference proteome</keyword>
<dbReference type="Proteomes" id="UP000236641">
    <property type="component" value="Unassembled WGS sequence"/>
</dbReference>
<name>A0A2K1E4A9_9FLAO</name>
<evidence type="ECO:0000313" key="2">
    <source>
        <dbReference type="Proteomes" id="UP000236641"/>
    </source>
</evidence>
<gene>
    <name evidence="1" type="ORF">C1T31_02975</name>
</gene>